<feature type="region of interest" description="Disordered" evidence="1">
    <location>
        <begin position="925"/>
        <end position="947"/>
    </location>
</feature>
<protein>
    <submittedName>
        <fullName evidence="2">Tail fiber-like protein</fullName>
    </submittedName>
</protein>
<gene>
    <name evidence="2" type="ORF">Syn7803US120_165</name>
</gene>
<dbReference type="EMBL" id="KJ019082">
    <property type="protein sequence ID" value="AIX26886.1"/>
    <property type="molecule type" value="Genomic_DNA"/>
</dbReference>
<dbReference type="KEGG" id="vg:24405012"/>
<name>A0A0E3FGE3_9CAUD</name>
<sequence length="999" mass="103871">MSKILANQIANYGDNSPVEVKEGVNIPAGKPLQAAGVAGTSGQVLTATGASIQWTTPFDGSYLTLTNKPTIPAAQINADWNASGGSVAAILNKPVIPAQPSIVLTAAGSSTLTYNQANGEFTFTPPDFSSYLTTYTETDPIFLASPAYQITNQNRTDWGLAYSWGDHSQAGYITTYTETDPVFTASVAAGITTQNKTNWDTSYGWGNHAAQGYITSYSETDPVFTASVAAGITLTNVSNWDTAYTWGDHGQAGYLTDLLSSSIELLSDVAISGPVADQLLKYNGSNWINYTPSYLESYTETDTLASITARGASTTTTVTLTDLNVSGNLNVLGTTTTNNVSTLNVTNNEIVLNENQASGGLDALLTNERGTDADVSIKWNETTDRWQFTNDGSTYYNVAINASELTNDAGYLTTSSSINSLGDVTISTPTSGDVLSYNGSDWVNSPASITAKASISDAAPSSPSPGDMWWKSDEGTMKVWYDDGNTAQWVDASPVGDPFENVYASVAFFPGANVNTGAFAYSEATGAMYYSNSVSWTSQRLVTTNSSTSSDFATLLANTQLTYSVSAIDYTTGGTAEYNAARKIVRLSDSQGVTGDIILTAGTGLSIVKSNNEITFNNDVVDTTYGISVEASSGANSILRLTDSQGVLDDVVFAGADGLVVENTDANTFTFRAPDISSQFYTDEEAQDAVATMFANGTHTNITFTYDDTNNSLSATAQAGGGGGGGTTYDLVGSNTNSNNAIITLLDANNNEDKIEIAGGGGTDVSWDGPNERITVSSTAPVQSDWDATTGLAQILNKPSIPSAYALPTAAAGTLGGIKVGANLSIDGDGILSANAGGYTLPAADATSLGGIKVGSGLSIDGNGVLTATGGSSVPSIQDLSGTTASLAADQSAELNITGYKAYSLFKVTTDAEAWVRVYVDDASRDADNTRSEGEDPTPGSGVISEVRTSGAESVLISPGIMGFNNDSPRTDTIYLSVTNRSGSATTITVTLTALQIGE</sequence>
<evidence type="ECO:0000313" key="2">
    <source>
        <dbReference type="EMBL" id="AIX26886.1"/>
    </source>
</evidence>
<evidence type="ECO:0000313" key="3">
    <source>
        <dbReference type="Proteomes" id="UP000033009"/>
    </source>
</evidence>
<keyword evidence="3" id="KW-1185">Reference proteome</keyword>
<evidence type="ECO:0000256" key="1">
    <source>
        <dbReference type="SAM" id="MobiDB-lite"/>
    </source>
</evidence>
<organism evidence="2 3">
    <name type="scientific">Synechococcus phage ACG-2014i</name>
    <dbReference type="NCBI Taxonomy" id="1493513"/>
    <lineage>
        <taxon>Viruses</taxon>
        <taxon>Duplodnaviria</taxon>
        <taxon>Heunggongvirae</taxon>
        <taxon>Uroviricota</taxon>
        <taxon>Caudoviricetes</taxon>
        <taxon>Pantevenvirales</taxon>
        <taxon>Kyanoviridae</taxon>
        <taxon>Chalconvirus</taxon>
        <taxon>Chalconvirus acg2014i</taxon>
    </lineage>
</organism>
<dbReference type="RefSeq" id="YP_009140954.1">
    <property type="nucleotide sequence ID" value="NC_027132.1"/>
</dbReference>
<dbReference type="GeneID" id="24405012"/>
<reference evidence="2 3" key="1">
    <citation type="submission" date="2013-12" db="EMBL/GenBank/DDBJ databases">
        <title>Ecological redundancy of diverse viral populations within a natural community.</title>
        <authorList>
            <person name="Gregory A.C."/>
            <person name="LaButti K."/>
            <person name="Copeland A."/>
            <person name="Woyke T."/>
            <person name="Sullivan M.B."/>
        </authorList>
    </citation>
    <scope>NUCLEOTIDE SEQUENCE [LARGE SCALE GENOMIC DNA]</scope>
    <source>
        <strain evidence="2">Syn7803US120</strain>
    </source>
</reference>
<feature type="compositionally biased region" description="Basic and acidic residues" evidence="1">
    <location>
        <begin position="925"/>
        <end position="934"/>
    </location>
</feature>
<accession>A0A0E3FGE3</accession>
<proteinExistence type="predicted"/>
<dbReference type="Proteomes" id="UP000033009">
    <property type="component" value="Segment"/>
</dbReference>